<dbReference type="OMA" id="CDFENVI"/>
<feature type="region of interest" description="Disordered" evidence="1">
    <location>
        <begin position="128"/>
        <end position="152"/>
    </location>
</feature>
<name>A0A7M7HJ56_STRPU</name>
<dbReference type="AlphaFoldDB" id="A0A7M7HJ56"/>
<evidence type="ECO:0000313" key="4">
    <source>
        <dbReference type="Proteomes" id="UP000007110"/>
    </source>
</evidence>
<evidence type="ECO:0000313" key="3">
    <source>
        <dbReference type="EnsemblMetazoa" id="XP_011672110"/>
    </source>
</evidence>
<protein>
    <submittedName>
        <fullName evidence="3">Uncharacterized protein</fullName>
    </submittedName>
</protein>
<dbReference type="KEGG" id="spu:105442049"/>
<organism evidence="3 4">
    <name type="scientific">Strongylocentrotus purpuratus</name>
    <name type="common">Purple sea urchin</name>
    <dbReference type="NCBI Taxonomy" id="7668"/>
    <lineage>
        <taxon>Eukaryota</taxon>
        <taxon>Metazoa</taxon>
        <taxon>Echinodermata</taxon>
        <taxon>Eleutherozoa</taxon>
        <taxon>Echinozoa</taxon>
        <taxon>Echinoidea</taxon>
        <taxon>Euechinoidea</taxon>
        <taxon>Echinacea</taxon>
        <taxon>Camarodonta</taxon>
        <taxon>Echinidea</taxon>
        <taxon>Strongylocentrotidae</taxon>
        <taxon>Strongylocentrotus</taxon>
    </lineage>
</organism>
<feature type="signal peptide" evidence="2">
    <location>
        <begin position="1"/>
        <end position="23"/>
    </location>
</feature>
<accession>A0A7M7HJ56</accession>
<dbReference type="OrthoDB" id="10372058at2759"/>
<dbReference type="InParanoid" id="A0A7M7HJ56"/>
<dbReference type="EnsemblMetazoa" id="XM_011673808">
    <property type="protein sequence ID" value="XP_011672110"/>
    <property type="gene ID" value="LOC105442049"/>
</dbReference>
<feature type="compositionally biased region" description="Polar residues" evidence="1">
    <location>
        <begin position="141"/>
        <end position="152"/>
    </location>
</feature>
<reference evidence="4" key="1">
    <citation type="submission" date="2015-02" db="EMBL/GenBank/DDBJ databases">
        <title>Genome sequencing for Strongylocentrotus purpuratus.</title>
        <authorList>
            <person name="Murali S."/>
            <person name="Liu Y."/>
            <person name="Vee V."/>
            <person name="English A."/>
            <person name="Wang M."/>
            <person name="Skinner E."/>
            <person name="Han Y."/>
            <person name="Muzny D.M."/>
            <person name="Worley K.C."/>
            <person name="Gibbs R.A."/>
        </authorList>
    </citation>
    <scope>NUCLEOTIDE SEQUENCE</scope>
</reference>
<dbReference type="RefSeq" id="XP_011672110.1">
    <property type="nucleotide sequence ID" value="XM_011673808.2"/>
</dbReference>
<feature type="chain" id="PRO_5029713012" evidence="2">
    <location>
        <begin position="24"/>
        <end position="152"/>
    </location>
</feature>
<reference evidence="3" key="2">
    <citation type="submission" date="2021-01" db="UniProtKB">
        <authorList>
            <consortium name="EnsemblMetazoa"/>
        </authorList>
    </citation>
    <scope>IDENTIFICATION</scope>
</reference>
<dbReference type="GeneID" id="105442049"/>
<dbReference type="Proteomes" id="UP000007110">
    <property type="component" value="Unassembled WGS sequence"/>
</dbReference>
<evidence type="ECO:0000256" key="2">
    <source>
        <dbReference type="SAM" id="SignalP"/>
    </source>
</evidence>
<evidence type="ECO:0000256" key="1">
    <source>
        <dbReference type="SAM" id="MobiDB-lite"/>
    </source>
</evidence>
<keyword evidence="2" id="KW-0732">Signal</keyword>
<sequence length="152" mass="16088">MASSMKITIIACLCFVALTGVKGQPISSPTLVTQYLTVACNFYAKESASGCDFENVIEDVKEYAENLATPPSFPNWDGNQVETYLDMAEKGTVYCTVQGGAIRSACAAMEAVCGPSKVNLVRCQDVTPAPPPTNPAPNTTMSLPTNQPPMTA</sequence>
<keyword evidence="4" id="KW-1185">Reference proteome</keyword>
<proteinExistence type="predicted"/>